<reference evidence="14" key="2">
    <citation type="submission" date="2019-01" db="EMBL/GenBank/DDBJ databases">
        <title>Genome sequence of Desulfonema ishimotonii strain Tokyo 01.</title>
        <authorList>
            <person name="Fukui M."/>
        </authorList>
    </citation>
    <scope>NUCLEOTIDE SEQUENCE [LARGE SCALE GENOMIC DNA]</scope>
    <source>
        <strain evidence="14">Tokyo 01</strain>
    </source>
</reference>
<comment type="similarity">
    <text evidence="3">Belongs to the NMT1/THI5 family.</text>
</comment>
<keyword evidence="8" id="KW-0784">Thiamine biosynthesis</keyword>
<comment type="function">
    <text evidence="1">Responsible for the formation of the pyrimidine heterocycle in the thiamine biosynthesis pathway. Catalyzes the formation of hydroxymethylpyrimidine phosphate (HMP-P) from histidine and pyridoxal phosphate (PLP). The protein uses PLP and the active site histidine to form HMP-P, generating an inactive enzyme. The enzyme can only undergo a single turnover, which suggests it is a suicide enzyme.</text>
</comment>
<dbReference type="Gene3D" id="3.40.190.10">
    <property type="entry name" value="Periplasmic binding protein-like II"/>
    <property type="match status" value="2"/>
</dbReference>
<evidence type="ECO:0000256" key="10">
    <source>
        <dbReference type="ARBA" id="ARBA00033171"/>
    </source>
</evidence>
<comment type="catalytic activity">
    <reaction evidence="11">
        <text>N(6)-(pyridoxal phosphate)-L-lysyl-[4-amino-5-hydroxymethyl-2-methylpyrimidine phosphate synthase] + L-histidyl-[4-amino-5-hydroxymethyl-2-methylpyrimidine phosphate synthase] + 2 Fe(3+) + 4 H2O = L-lysyl-[4-amino-5-hydroxymethyl-2-methylpyrimidine phosphate synthase] + (2S)-2-amino-5-hydroxy-4-oxopentanoyl-[4-amino-5-hydroxymethyl-2-methylpyrimidine phosphate synthase] + 4-amino-2-methyl-5-(phosphooxymethyl)pyrimidine + 3-oxopropanoate + 2 Fe(2+) + 2 H(+)</text>
        <dbReference type="Rhea" id="RHEA:65756"/>
        <dbReference type="Rhea" id="RHEA-COMP:16892"/>
        <dbReference type="Rhea" id="RHEA-COMP:16893"/>
        <dbReference type="Rhea" id="RHEA-COMP:16894"/>
        <dbReference type="Rhea" id="RHEA-COMP:16895"/>
        <dbReference type="ChEBI" id="CHEBI:15377"/>
        <dbReference type="ChEBI" id="CHEBI:15378"/>
        <dbReference type="ChEBI" id="CHEBI:29033"/>
        <dbReference type="ChEBI" id="CHEBI:29034"/>
        <dbReference type="ChEBI" id="CHEBI:29969"/>
        <dbReference type="ChEBI" id="CHEBI:29979"/>
        <dbReference type="ChEBI" id="CHEBI:33190"/>
        <dbReference type="ChEBI" id="CHEBI:58354"/>
        <dbReference type="ChEBI" id="CHEBI:143915"/>
        <dbReference type="ChEBI" id="CHEBI:157692"/>
    </reaction>
    <physiologicalReaction direction="left-to-right" evidence="11">
        <dbReference type="Rhea" id="RHEA:65757"/>
    </physiologicalReaction>
</comment>
<evidence type="ECO:0000256" key="8">
    <source>
        <dbReference type="ARBA" id="ARBA00022977"/>
    </source>
</evidence>
<dbReference type="GO" id="GO:0046872">
    <property type="term" value="F:metal ion binding"/>
    <property type="evidence" value="ECO:0007669"/>
    <property type="project" value="UniProtKB-KW"/>
</dbReference>
<feature type="domain" description="SsuA/THI5-like" evidence="12">
    <location>
        <begin position="40"/>
        <end position="249"/>
    </location>
</feature>
<sequence>MKNLVKILLCLFCITFIAIPGYAEESLQPLTVQLGWFPAANCAGILIAKDRGWYKESGIDLTVRPWKPGVFTPDEVAGGKAQIGIAAGSLLIKAITDGTPVRAIAAQFQKSPLCIISKKEKSIRTPAQLAGKRVGFGPPKTKLMAKIVLASQGLDFNDITVAEAGGDLRFLIEDRVDAMSGFINNQPLTMKELGYEVNCIPAFKYGYDFYSKVFFATDEMIRKQPEQIRKFLDVTFRGWREVFEDPAAAARLIVSNYNSKVSVQQQTESLKTYQYLAFSGVGEDLIGFMEERVWQKGIDTLYKFQVTDRKIPVDKFFTLAFLKNR</sequence>
<name>A0A401FVD0_9BACT</name>
<evidence type="ECO:0000256" key="9">
    <source>
        <dbReference type="ARBA" id="ARBA00023004"/>
    </source>
</evidence>
<evidence type="ECO:0000313" key="13">
    <source>
        <dbReference type="EMBL" id="GBC60904.1"/>
    </source>
</evidence>
<dbReference type="Proteomes" id="UP000288096">
    <property type="component" value="Unassembled WGS sequence"/>
</dbReference>
<accession>A0A401FVD0</accession>
<comment type="caution">
    <text evidence="13">The sequence shown here is derived from an EMBL/GenBank/DDBJ whole genome shotgun (WGS) entry which is preliminary data.</text>
</comment>
<dbReference type="GO" id="GO:0009228">
    <property type="term" value="P:thiamine biosynthetic process"/>
    <property type="evidence" value="ECO:0007669"/>
    <property type="project" value="UniProtKB-KW"/>
</dbReference>
<gene>
    <name evidence="13" type="ORF">DENIS_1864</name>
</gene>
<evidence type="ECO:0000259" key="12">
    <source>
        <dbReference type="Pfam" id="PF09084"/>
    </source>
</evidence>
<evidence type="ECO:0000256" key="7">
    <source>
        <dbReference type="ARBA" id="ARBA00022898"/>
    </source>
</evidence>
<evidence type="ECO:0000256" key="2">
    <source>
        <dbReference type="ARBA" id="ARBA00004948"/>
    </source>
</evidence>
<dbReference type="AlphaFoldDB" id="A0A401FVD0"/>
<comment type="subunit">
    <text evidence="4">Homodimer.</text>
</comment>
<dbReference type="PANTHER" id="PTHR31528">
    <property type="entry name" value="4-AMINO-5-HYDROXYMETHYL-2-METHYLPYRIMIDINE PHOSPHATE SYNTHASE THI11-RELATED"/>
    <property type="match status" value="1"/>
</dbReference>
<keyword evidence="7" id="KW-0663">Pyridoxal phosphate</keyword>
<evidence type="ECO:0000256" key="6">
    <source>
        <dbReference type="ARBA" id="ARBA00022723"/>
    </source>
</evidence>
<organism evidence="13 14">
    <name type="scientific">Desulfonema ishimotonii</name>
    <dbReference type="NCBI Taxonomy" id="45657"/>
    <lineage>
        <taxon>Bacteria</taxon>
        <taxon>Pseudomonadati</taxon>
        <taxon>Thermodesulfobacteriota</taxon>
        <taxon>Desulfobacteria</taxon>
        <taxon>Desulfobacterales</taxon>
        <taxon>Desulfococcaceae</taxon>
        <taxon>Desulfonema</taxon>
    </lineage>
</organism>
<keyword evidence="14" id="KW-1185">Reference proteome</keyword>
<keyword evidence="6" id="KW-0479">Metal-binding</keyword>
<dbReference type="EMBL" id="BEXT01000001">
    <property type="protein sequence ID" value="GBC60904.1"/>
    <property type="molecule type" value="Genomic_DNA"/>
</dbReference>
<protein>
    <recommendedName>
        <fullName evidence="10">Thiamine pyrimidine synthase</fullName>
    </recommendedName>
</protein>
<evidence type="ECO:0000256" key="3">
    <source>
        <dbReference type="ARBA" id="ARBA00009406"/>
    </source>
</evidence>
<dbReference type="PANTHER" id="PTHR31528:SF1">
    <property type="entry name" value="4-AMINO-5-HYDROXYMETHYL-2-METHYLPYRIMIDINE PHOSPHATE SYNTHASE THI11-RELATED"/>
    <property type="match status" value="1"/>
</dbReference>
<proteinExistence type="inferred from homology"/>
<evidence type="ECO:0000256" key="5">
    <source>
        <dbReference type="ARBA" id="ARBA00022679"/>
    </source>
</evidence>
<evidence type="ECO:0000256" key="4">
    <source>
        <dbReference type="ARBA" id="ARBA00011738"/>
    </source>
</evidence>
<keyword evidence="9" id="KW-0408">Iron</keyword>
<dbReference type="GO" id="GO:0016740">
    <property type="term" value="F:transferase activity"/>
    <property type="evidence" value="ECO:0007669"/>
    <property type="project" value="UniProtKB-KW"/>
</dbReference>
<comment type="pathway">
    <text evidence="2">Cofactor biosynthesis; thiamine diphosphate biosynthesis.</text>
</comment>
<evidence type="ECO:0000256" key="11">
    <source>
        <dbReference type="ARBA" id="ARBA00048179"/>
    </source>
</evidence>
<evidence type="ECO:0000313" key="14">
    <source>
        <dbReference type="Proteomes" id="UP000288096"/>
    </source>
</evidence>
<dbReference type="SUPFAM" id="SSF53850">
    <property type="entry name" value="Periplasmic binding protein-like II"/>
    <property type="match status" value="1"/>
</dbReference>
<dbReference type="InterPro" id="IPR015168">
    <property type="entry name" value="SsuA/THI5"/>
</dbReference>
<evidence type="ECO:0000256" key="1">
    <source>
        <dbReference type="ARBA" id="ARBA00003469"/>
    </source>
</evidence>
<dbReference type="InterPro" id="IPR027939">
    <property type="entry name" value="NMT1/THI5"/>
</dbReference>
<dbReference type="Pfam" id="PF09084">
    <property type="entry name" value="NMT1"/>
    <property type="match status" value="1"/>
</dbReference>
<keyword evidence="5" id="KW-0808">Transferase</keyword>
<reference evidence="14" key="1">
    <citation type="submission" date="2017-11" db="EMBL/GenBank/DDBJ databases">
        <authorList>
            <person name="Watanabe M."/>
            <person name="Kojima H."/>
        </authorList>
    </citation>
    <scope>NUCLEOTIDE SEQUENCE [LARGE SCALE GENOMIC DNA]</scope>
    <source>
        <strain evidence="14">Tokyo 01</strain>
    </source>
</reference>
<dbReference type="RefSeq" id="WP_166404999.1">
    <property type="nucleotide sequence ID" value="NZ_BEXT01000001.1"/>
</dbReference>